<comment type="caution">
    <text evidence="3">The sequence shown here is derived from an EMBL/GenBank/DDBJ whole genome shotgun (WGS) entry which is preliminary data.</text>
</comment>
<organism evidence="3 4">
    <name type="scientific">Streptomyces kaniharaensis</name>
    <dbReference type="NCBI Taxonomy" id="212423"/>
    <lineage>
        <taxon>Bacteria</taxon>
        <taxon>Bacillati</taxon>
        <taxon>Actinomycetota</taxon>
        <taxon>Actinomycetes</taxon>
        <taxon>Kitasatosporales</taxon>
        <taxon>Streptomycetaceae</taxon>
        <taxon>Streptomyces</taxon>
    </lineage>
</organism>
<name>A0A6N7L1B0_9ACTN</name>
<sequence>MLPVSLSRALFGPARTTTILASAMLLLVVLLASAPSLLVLSFNSTGPARVQKLVELITDWTRVLITIDDTTRRPHAPIPTKRRRRRAGGRPRHARS</sequence>
<proteinExistence type="predicted"/>
<dbReference type="EMBL" id="WBOF01000002">
    <property type="protein sequence ID" value="MQS15964.1"/>
    <property type="molecule type" value="Genomic_DNA"/>
</dbReference>
<evidence type="ECO:0000313" key="3">
    <source>
        <dbReference type="EMBL" id="MQS15964.1"/>
    </source>
</evidence>
<accession>A0A6N7L1B0</accession>
<feature type="transmembrane region" description="Helical" evidence="2">
    <location>
        <begin position="20"/>
        <end position="42"/>
    </location>
</feature>
<feature type="region of interest" description="Disordered" evidence="1">
    <location>
        <begin position="71"/>
        <end position="96"/>
    </location>
</feature>
<gene>
    <name evidence="3" type="ORF">F7Q99_27855</name>
</gene>
<dbReference type="RefSeq" id="WP_153466727.1">
    <property type="nucleotide sequence ID" value="NZ_WBOF01000002.1"/>
</dbReference>
<keyword evidence="2" id="KW-0812">Transmembrane</keyword>
<dbReference type="AlphaFoldDB" id="A0A6N7L1B0"/>
<evidence type="ECO:0000256" key="2">
    <source>
        <dbReference type="SAM" id="Phobius"/>
    </source>
</evidence>
<protein>
    <submittedName>
        <fullName evidence="3">Uncharacterized protein</fullName>
    </submittedName>
</protein>
<dbReference type="Proteomes" id="UP000450000">
    <property type="component" value="Unassembled WGS sequence"/>
</dbReference>
<keyword evidence="4" id="KW-1185">Reference proteome</keyword>
<reference evidence="3 4" key="1">
    <citation type="submission" date="2019-09" db="EMBL/GenBank/DDBJ databases">
        <title>Genome Sequences of Streptomyces kaniharaensis ATCC 21070.</title>
        <authorList>
            <person name="Zhu W."/>
            <person name="De Crecy-Lagard V."/>
            <person name="Richards N.G."/>
        </authorList>
    </citation>
    <scope>NUCLEOTIDE SEQUENCE [LARGE SCALE GENOMIC DNA]</scope>
    <source>
        <strain evidence="3 4">SF-557</strain>
    </source>
</reference>
<feature type="compositionally biased region" description="Basic residues" evidence="1">
    <location>
        <begin position="80"/>
        <end position="96"/>
    </location>
</feature>
<keyword evidence="2" id="KW-0472">Membrane</keyword>
<evidence type="ECO:0000256" key="1">
    <source>
        <dbReference type="SAM" id="MobiDB-lite"/>
    </source>
</evidence>
<evidence type="ECO:0000313" key="4">
    <source>
        <dbReference type="Proteomes" id="UP000450000"/>
    </source>
</evidence>
<keyword evidence="2" id="KW-1133">Transmembrane helix</keyword>